<evidence type="ECO:0000256" key="1">
    <source>
        <dbReference type="SAM" id="Phobius"/>
    </source>
</evidence>
<reference evidence="4" key="1">
    <citation type="journal article" date="2019" name="Int. J. Syst. Evol. Microbiol.">
        <title>The Global Catalogue of Microorganisms (GCM) 10K type strain sequencing project: providing services to taxonomists for standard genome sequencing and annotation.</title>
        <authorList>
            <consortium name="The Broad Institute Genomics Platform"/>
            <consortium name="The Broad Institute Genome Sequencing Center for Infectious Disease"/>
            <person name="Wu L."/>
            <person name="Ma J."/>
        </authorList>
    </citation>
    <scope>NUCLEOTIDE SEQUENCE [LARGE SCALE GENOMIC DNA]</scope>
    <source>
        <strain evidence="4">CGMCC 1.12237</strain>
    </source>
</reference>
<accession>A0ABW0LI42</accession>
<gene>
    <name evidence="3" type="ORF">ACFPM4_07815</name>
</gene>
<comment type="caution">
    <text evidence="3">The sequence shown here is derived from an EMBL/GenBank/DDBJ whole genome shotgun (WGS) entry which is preliminary data.</text>
</comment>
<protein>
    <submittedName>
        <fullName evidence="3">VanZ family protein</fullName>
    </submittedName>
</protein>
<dbReference type="PANTHER" id="PTHR28008:SF1">
    <property type="entry name" value="DOMAIN PROTEIN, PUTATIVE (AFU_ORTHOLOGUE AFUA_3G10980)-RELATED"/>
    <property type="match status" value="1"/>
</dbReference>
<evidence type="ECO:0000313" key="4">
    <source>
        <dbReference type="Proteomes" id="UP001596147"/>
    </source>
</evidence>
<name>A0ABW0LI42_9BACI</name>
<feature type="domain" description="VanZ-like" evidence="2">
    <location>
        <begin position="8"/>
        <end position="126"/>
    </location>
</feature>
<keyword evidence="1" id="KW-1133">Transmembrane helix</keyword>
<keyword evidence="1" id="KW-0812">Transmembrane</keyword>
<dbReference type="InterPro" id="IPR006976">
    <property type="entry name" value="VanZ-like"/>
</dbReference>
<feature type="transmembrane region" description="Helical" evidence="1">
    <location>
        <begin position="107"/>
        <end position="127"/>
    </location>
</feature>
<dbReference type="Pfam" id="PF04892">
    <property type="entry name" value="VanZ"/>
    <property type="match status" value="1"/>
</dbReference>
<keyword evidence="4" id="KW-1185">Reference proteome</keyword>
<proteinExistence type="predicted"/>
<dbReference type="EMBL" id="JBHSMC010000010">
    <property type="protein sequence ID" value="MFC5464657.1"/>
    <property type="molecule type" value="Genomic_DNA"/>
</dbReference>
<sequence length="139" mass="15793">MQKKHIWIVITILYCAAIFIATASPSMTGNSTKSFIAEILKLTPEQAATLNFLFRKSVHLSAFGVLALLIYQCFDREKYVWPWILTTVYAATDELHQAFIPSRTGSIIDVGIDSLGAIIALTLARVYMEYRKRKLQKEY</sequence>
<dbReference type="NCBIfam" id="NF037970">
    <property type="entry name" value="vanZ_1"/>
    <property type="match status" value="1"/>
</dbReference>
<dbReference type="RefSeq" id="WP_382349825.1">
    <property type="nucleotide sequence ID" value="NZ_JBHSMC010000010.1"/>
</dbReference>
<evidence type="ECO:0000313" key="3">
    <source>
        <dbReference type="EMBL" id="MFC5464657.1"/>
    </source>
</evidence>
<dbReference type="Proteomes" id="UP001596147">
    <property type="component" value="Unassembled WGS sequence"/>
</dbReference>
<feature type="transmembrane region" description="Helical" evidence="1">
    <location>
        <begin position="6"/>
        <end position="24"/>
    </location>
</feature>
<evidence type="ECO:0000259" key="2">
    <source>
        <dbReference type="Pfam" id="PF04892"/>
    </source>
</evidence>
<organism evidence="3 4">
    <name type="scientific">Lederbergia graminis</name>
    <dbReference type="NCBI Taxonomy" id="735518"/>
    <lineage>
        <taxon>Bacteria</taxon>
        <taxon>Bacillati</taxon>
        <taxon>Bacillota</taxon>
        <taxon>Bacilli</taxon>
        <taxon>Bacillales</taxon>
        <taxon>Bacillaceae</taxon>
        <taxon>Lederbergia</taxon>
    </lineage>
</organism>
<keyword evidence="1" id="KW-0472">Membrane</keyword>
<dbReference type="PANTHER" id="PTHR28008">
    <property type="entry name" value="DOMAIN PROTEIN, PUTATIVE (AFU_ORTHOLOGUE AFUA_3G10980)-RELATED"/>
    <property type="match status" value="1"/>
</dbReference>